<proteinExistence type="predicted"/>
<reference evidence="1" key="1">
    <citation type="submission" date="2021-02" db="EMBL/GenBank/DDBJ databases">
        <authorList>
            <consortium name="DOE Joint Genome Institute"/>
            <person name="Ahrendt S."/>
            <person name="Looney B.P."/>
            <person name="Miyauchi S."/>
            <person name="Morin E."/>
            <person name="Drula E."/>
            <person name="Courty P.E."/>
            <person name="Chicoki N."/>
            <person name="Fauchery L."/>
            <person name="Kohler A."/>
            <person name="Kuo A."/>
            <person name="Labutti K."/>
            <person name="Pangilinan J."/>
            <person name="Lipzen A."/>
            <person name="Riley R."/>
            <person name="Andreopoulos W."/>
            <person name="He G."/>
            <person name="Johnson J."/>
            <person name="Barry K.W."/>
            <person name="Grigoriev I.V."/>
            <person name="Nagy L."/>
            <person name="Hibbett D."/>
            <person name="Henrissat B."/>
            <person name="Matheny P.B."/>
            <person name="Labbe J."/>
            <person name="Martin F."/>
        </authorList>
    </citation>
    <scope>NUCLEOTIDE SEQUENCE</scope>
    <source>
        <strain evidence="1">FP105234-sp</strain>
    </source>
</reference>
<evidence type="ECO:0000313" key="2">
    <source>
        <dbReference type="Proteomes" id="UP000814033"/>
    </source>
</evidence>
<dbReference type="Proteomes" id="UP000814033">
    <property type="component" value="Unassembled WGS sequence"/>
</dbReference>
<protein>
    <submittedName>
        <fullName evidence="1">Uncharacterized protein</fullName>
    </submittedName>
</protein>
<organism evidence="1 2">
    <name type="scientific">Auriscalpium vulgare</name>
    <dbReference type="NCBI Taxonomy" id="40419"/>
    <lineage>
        <taxon>Eukaryota</taxon>
        <taxon>Fungi</taxon>
        <taxon>Dikarya</taxon>
        <taxon>Basidiomycota</taxon>
        <taxon>Agaricomycotina</taxon>
        <taxon>Agaricomycetes</taxon>
        <taxon>Russulales</taxon>
        <taxon>Auriscalpiaceae</taxon>
        <taxon>Auriscalpium</taxon>
    </lineage>
</organism>
<evidence type="ECO:0000313" key="1">
    <source>
        <dbReference type="EMBL" id="KAI0038967.1"/>
    </source>
</evidence>
<keyword evidence="2" id="KW-1185">Reference proteome</keyword>
<name>A0ACB8R518_9AGAM</name>
<dbReference type="EMBL" id="MU276380">
    <property type="protein sequence ID" value="KAI0038967.1"/>
    <property type="molecule type" value="Genomic_DNA"/>
</dbReference>
<accession>A0ACB8R518</accession>
<sequence length="91" mass="10010">MPSNILALVLLELDLEELGFGFVVRHAQWQTVVRGIPTLPTPAPSRPTVVRTIKLKLKLADNADRASLATMDESVRLIQGMAHLYGSSELM</sequence>
<comment type="caution">
    <text evidence="1">The sequence shown here is derived from an EMBL/GenBank/DDBJ whole genome shotgun (WGS) entry which is preliminary data.</text>
</comment>
<reference evidence="1" key="2">
    <citation type="journal article" date="2022" name="New Phytol.">
        <title>Evolutionary transition to the ectomycorrhizal habit in the genomes of a hyperdiverse lineage of mushroom-forming fungi.</title>
        <authorList>
            <person name="Looney B."/>
            <person name="Miyauchi S."/>
            <person name="Morin E."/>
            <person name="Drula E."/>
            <person name="Courty P.E."/>
            <person name="Kohler A."/>
            <person name="Kuo A."/>
            <person name="LaButti K."/>
            <person name="Pangilinan J."/>
            <person name="Lipzen A."/>
            <person name="Riley R."/>
            <person name="Andreopoulos W."/>
            <person name="He G."/>
            <person name="Johnson J."/>
            <person name="Nolan M."/>
            <person name="Tritt A."/>
            <person name="Barry K.W."/>
            <person name="Grigoriev I.V."/>
            <person name="Nagy L.G."/>
            <person name="Hibbett D."/>
            <person name="Henrissat B."/>
            <person name="Matheny P.B."/>
            <person name="Labbe J."/>
            <person name="Martin F.M."/>
        </authorList>
    </citation>
    <scope>NUCLEOTIDE SEQUENCE</scope>
    <source>
        <strain evidence="1">FP105234-sp</strain>
    </source>
</reference>
<gene>
    <name evidence="1" type="ORF">FA95DRAFT_1612965</name>
</gene>